<dbReference type="Gene3D" id="3.40.50.720">
    <property type="entry name" value="NAD(P)-binding Rossmann-like Domain"/>
    <property type="match status" value="1"/>
</dbReference>
<dbReference type="CDD" id="cd09071">
    <property type="entry name" value="FAR_C"/>
    <property type="match status" value="1"/>
</dbReference>
<reference evidence="7" key="1">
    <citation type="submission" date="2020-07" db="EMBL/GenBank/DDBJ databases">
        <title>Ethylene signaling mediates host invasion by parasitic plants.</title>
        <authorList>
            <person name="Yoshida S."/>
        </authorList>
    </citation>
    <scope>NUCLEOTIDE SEQUENCE</scope>
    <source>
        <strain evidence="7">Okayama</strain>
    </source>
</reference>
<comment type="catalytic activity">
    <reaction evidence="4">
        <text>a long-chain fatty acyl-CoA + 2 NADPH + 2 H(+) = a long-chain primary fatty alcohol + 2 NADP(+) + CoA</text>
        <dbReference type="Rhea" id="RHEA:52716"/>
        <dbReference type="ChEBI" id="CHEBI:15378"/>
        <dbReference type="ChEBI" id="CHEBI:57287"/>
        <dbReference type="ChEBI" id="CHEBI:57783"/>
        <dbReference type="ChEBI" id="CHEBI:58349"/>
        <dbReference type="ChEBI" id="CHEBI:77396"/>
        <dbReference type="ChEBI" id="CHEBI:83139"/>
        <dbReference type="EC" id="1.2.1.84"/>
    </reaction>
</comment>
<dbReference type="Pfam" id="PF03015">
    <property type="entry name" value="Sterile"/>
    <property type="match status" value="1"/>
</dbReference>
<accession>A0A830D097</accession>
<evidence type="ECO:0000313" key="8">
    <source>
        <dbReference type="Proteomes" id="UP000653305"/>
    </source>
</evidence>
<dbReference type="InterPro" id="IPR026055">
    <property type="entry name" value="FAR"/>
</dbReference>
<dbReference type="GO" id="GO:0035336">
    <property type="term" value="P:long-chain fatty-acyl-CoA metabolic process"/>
    <property type="evidence" value="ECO:0007669"/>
    <property type="project" value="TreeGrafter"/>
</dbReference>
<feature type="domain" description="Fatty acyl-CoA reductase C-terminal" evidence="5">
    <location>
        <begin position="391"/>
        <end position="490"/>
    </location>
</feature>
<evidence type="ECO:0000313" key="7">
    <source>
        <dbReference type="EMBL" id="GFQ06078.1"/>
    </source>
</evidence>
<dbReference type="CDD" id="cd05236">
    <property type="entry name" value="FAR-N_SDR_e"/>
    <property type="match status" value="1"/>
</dbReference>
<evidence type="ECO:0000259" key="5">
    <source>
        <dbReference type="Pfam" id="PF03015"/>
    </source>
</evidence>
<keyword evidence="4" id="KW-0560">Oxidoreductase</keyword>
<dbReference type="GO" id="GO:0080019">
    <property type="term" value="F:alcohol-forming very long-chain fatty acyl-CoA reductase activity"/>
    <property type="evidence" value="ECO:0007669"/>
    <property type="project" value="InterPro"/>
</dbReference>
<keyword evidence="3 4" id="KW-0443">Lipid metabolism</keyword>
<keyword evidence="4" id="KW-0521">NADP</keyword>
<dbReference type="PANTHER" id="PTHR11011">
    <property type="entry name" value="MALE STERILITY PROTEIN 2-RELATED"/>
    <property type="match status" value="1"/>
</dbReference>
<dbReference type="SUPFAM" id="SSF51735">
    <property type="entry name" value="NAD(P)-binding Rossmann-fold domains"/>
    <property type="match status" value="1"/>
</dbReference>
<evidence type="ECO:0000259" key="6">
    <source>
        <dbReference type="Pfam" id="PF07993"/>
    </source>
</evidence>
<dbReference type="Proteomes" id="UP000653305">
    <property type="component" value="Unassembled WGS sequence"/>
</dbReference>
<comment type="caution">
    <text evidence="7">The sequence shown here is derived from an EMBL/GenBank/DDBJ whole genome shotgun (WGS) entry which is preliminary data.</text>
</comment>
<dbReference type="PANTHER" id="PTHR11011:SF99">
    <property type="entry name" value="FATTY ACYL-COA REDUCTASE 3"/>
    <property type="match status" value="1"/>
</dbReference>
<name>A0A830D097_9LAMI</name>
<sequence length="492" mass="55668">MELNSILKFLENRCILLTGATGFLAKVFIEKILRVQPNVKRLYLLLRAADNMSAFHRFNTEVMAKDLFVVVKEKYGPKLDCLIQQKITLLAGDITLDCLGLKGPTLEQLYEEVEIVINLAATTAFDERFDIALGINTIGPANVLSFSKKCSKLRVLLHVSTAYVCGEKEGLILETPLEFGETLNGTSKFDINKEKEIMEDKLKELRADKAPESHVVSVMKDLGIQRARKYGWPNTYSFTKAMGEMVLGHLKGQTPLVIIRPTIIASTFKEPFPGWLEGVRNIDSFVVGYGKGKLTCFPGDPQSVVDLIPADMVVNSMIVSLAAHADEPTETIYHVGSSMSNPVLYHCLQDYGLRFFTERPWINKDGKPVIVRKGTELSTKDIVRRYMQMHYLIPLKILSLVNTASCQYFQGTYLDLARKVKLLMRLVELFSPYVFFKGVFDDMNTERLRRAAKESCGASENEIFNFDPKCINWDDYVMYTHIAGVVKHAFRR</sequence>
<organism evidence="7 8">
    <name type="scientific">Phtheirospermum japonicum</name>
    <dbReference type="NCBI Taxonomy" id="374723"/>
    <lineage>
        <taxon>Eukaryota</taxon>
        <taxon>Viridiplantae</taxon>
        <taxon>Streptophyta</taxon>
        <taxon>Embryophyta</taxon>
        <taxon>Tracheophyta</taxon>
        <taxon>Spermatophyta</taxon>
        <taxon>Magnoliopsida</taxon>
        <taxon>eudicotyledons</taxon>
        <taxon>Gunneridae</taxon>
        <taxon>Pentapetalae</taxon>
        <taxon>asterids</taxon>
        <taxon>lamiids</taxon>
        <taxon>Lamiales</taxon>
        <taxon>Orobanchaceae</taxon>
        <taxon>Orobanchaceae incertae sedis</taxon>
        <taxon>Phtheirospermum</taxon>
    </lineage>
</organism>
<keyword evidence="8" id="KW-1185">Reference proteome</keyword>
<dbReference type="AlphaFoldDB" id="A0A830D097"/>
<dbReference type="InterPro" id="IPR033640">
    <property type="entry name" value="FAR_C"/>
</dbReference>
<evidence type="ECO:0000256" key="1">
    <source>
        <dbReference type="ARBA" id="ARBA00005928"/>
    </source>
</evidence>
<dbReference type="InterPro" id="IPR013120">
    <property type="entry name" value="FAR_NAD-bd"/>
</dbReference>
<dbReference type="GO" id="GO:0010345">
    <property type="term" value="P:suberin biosynthetic process"/>
    <property type="evidence" value="ECO:0007669"/>
    <property type="project" value="TreeGrafter"/>
</dbReference>
<comment type="function">
    <text evidence="4">Catalyzes the reduction of fatty acyl-CoA to fatty alcohols.</text>
</comment>
<dbReference type="EMBL" id="BMAC01001158">
    <property type="protein sequence ID" value="GFQ06078.1"/>
    <property type="molecule type" value="Genomic_DNA"/>
</dbReference>
<dbReference type="Pfam" id="PF07993">
    <property type="entry name" value="NAD_binding_4"/>
    <property type="match status" value="1"/>
</dbReference>
<dbReference type="GO" id="GO:0102965">
    <property type="term" value="F:alcohol-forming long-chain fatty acyl-CoA reductase activity"/>
    <property type="evidence" value="ECO:0007669"/>
    <property type="project" value="UniProtKB-EC"/>
</dbReference>
<proteinExistence type="inferred from homology"/>
<evidence type="ECO:0000256" key="4">
    <source>
        <dbReference type="RuleBase" id="RU363097"/>
    </source>
</evidence>
<dbReference type="EC" id="1.2.1.84" evidence="4"/>
<feature type="domain" description="Thioester reductase (TE)" evidence="6">
    <location>
        <begin position="17"/>
        <end position="317"/>
    </location>
</feature>
<keyword evidence="2 4" id="KW-0444">Lipid biosynthesis</keyword>
<evidence type="ECO:0000256" key="3">
    <source>
        <dbReference type="ARBA" id="ARBA00023098"/>
    </source>
</evidence>
<gene>
    <name evidence="7" type="ORF">PHJA_002751800</name>
</gene>
<dbReference type="InterPro" id="IPR036291">
    <property type="entry name" value="NAD(P)-bd_dom_sf"/>
</dbReference>
<comment type="similarity">
    <text evidence="1 4">Belongs to the fatty acyl-CoA reductase family.</text>
</comment>
<protein>
    <recommendedName>
        <fullName evidence="4">Fatty acyl-CoA reductase</fullName>
        <ecNumber evidence="4">1.2.1.84</ecNumber>
    </recommendedName>
</protein>
<evidence type="ECO:0000256" key="2">
    <source>
        <dbReference type="ARBA" id="ARBA00022516"/>
    </source>
</evidence>
<dbReference type="OrthoDB" id="429813at2759"/>